<dbReference type="AlphaFoldDB" id="A0A915CQY7"/>
<reference evidence="3" key="1">
    <citation type="submission" date="2022-11" db="UniProtKB">
        <authorList>
            <consortium name="WormBaseParasite"/>
        </authorList>
    </citation>
    <scope>IDENTIFICATION</scope>
</reference>
<feature type="compositionally biased region" description="Low complexity" evidence="1">
    <location>
        <begin position="85"/>
        <end position="101"/>
    </location>
</feature>
<accession>A0A915CQY7</accession>
<protein>
    <submittedName>
        <fullName evidence="3">Uncharacterized protein</fullName>
    </submittedName>
</protein>
<feature type="region of interest" description="Disordered" evidence="1">
    <location>
        <begin position="1"/>
        <end position="135"/>
    </location>
</feature>
<organism evidence="2 3">
    <name type="scientific">Ditylenchus dipsaci</name>
    <dbReference type="NCBI Taxonomy" id="166011"/>
    <lineage>
        <taxon>Eukaryota</taxon>
        <taxon>Metazoa</taxon>
        <taxon>Ecdysozoa</taxon>
        <taxon>Nematoda</taxon>
        <taxon>Chromadorea</taxon>
        <taxon>Rhabditida</taxon>
        <taxon>Tylenchina</taxon>
        <taxon>Tylenchomorpha</taxon>
        <taxon>Sphaerularioidea</taxon>
        <taxon>Anguinidae</taxon>
        <taxon>Anguininae</taxon>
        <taxon>Ditylenchus</taxon>
    </lineage>
</organism>
<proteinExistence type="predicted"/>
<dbReference type="WBParaSite" id="jg11192">
    <property type="protein sequence ID" value="jg11192"/>
    <property type="gene ID" value="jg11192"/>
</dbReference>
<keyword evidence="2" id="KW-1185">Reference proteome</keyword>
<evidence type="ECO:0000313" key="2">
    <source>
        <dbReference type="Proteomes" id="UP000887574"/>
    </source>
</evidence>
<name>A0A915CQY7_9BILA</name>
<sequence>MPLAVSGFMPSTHKEQLKKKAGSTEDLSAAGKLKAKTEEEKKKKKAKTRKTTTVLLQLNADDGNVKKVSAKKEVSSGGANEHQKVSSNTSSTEVRVSSSTTTEEKERKLRRQLAEATLRVSRRRRNKSASQTTAGQVALDDLEKDKLVISTKVYGEKTEGALVAEKKKKLKAKVDLNGELEAASTEVSKKLNKVTKQTVHRSLGNLLTSDSDINKKDVTFSHDTLLADSSKDTNKKKVKPKTEEVSLDRKLKSENNLVSDPKKSFAAQKLQQRIMGCKDDEDLATEMENKQKCEQRVQLADTGNTKRAMNKWLVMDKEAKSNPLTWRSDEW</sequence>
<evidence type="ECO:0000313" key="3">
    <source>
        <dbReference type="WBParaSite" id="jg11192"/>
    </source>
</evidence>
<evidence type="ECO:0000256" key="1">
    <source>
        <dbReference type="SAM" id="MobiDB-lite"/>
    </source>
</evidence>
<dbReference type="Proteomes" id="UP000887574">
    <property type="component" value="Unplaced"/>
</dbReference>